<feature type="signal peptide" evidence="1">
    <location>
        <begin position="1"/>
        <end position="22"/>
    </location>
</feature>
<evidence type="ECO:0000256" key="1">
    <source>
        <dbReference type="SAM" id="SignalP"/>
    </source>
</evidence>
<dbReference type="GO" id="GO:0004523">
    <property type="term" value="F:RNA-DNA hybrid ribonuclease activity"/>
    <property type="evidence" value="ECO:0007669"/>
    <property type="project" value="InterPro"/>
</dbReference>
<protein>
    <recommendedName>
        <fullName evidence="2">RNase H type-1 domain-containing protein</fullName>
    </recommendedName>
</protein>
<dbReference type="InterPro" id="IPR002156">
    <property type="entry name" value="RNaseH_domain"/>
</dbReference>
<keyword evidence="1" id="KW-0732">Signal</keyword>
<dbReference type="InterPro" id="IPR012337">
    <property type="entry name" value="RNaseH-like_sf"/>
</dbReference>
<name>A0AAP0GES2_9ASPA</name>
<dbReference type="PANTHER" id="PTHR47723:SF19">
    <property type="entry name" value="POLYNUCLEOTIDYL TRANSFERASE, RIBONUCLEASE H-LIKE SUPERFAMILY PROTEIN"/>
    <property type="match status" value="1"/>
</dbReference>
<feature type="domain" description="RNase H type-1" evidence="2">
    <location>
        <begin position="106"/>
        <end position="228"/>
    </location>
</feature>
<keyword evidence="4" id="KW-1185">Reference proteome</keyword>
<dbReference type="InterPro" id="IPR053151">
    <property type="entry name" value="RNase_H-like"/>
</dbReference>
<comment type="caution">
    <text evidence="3">The sequence shown here is derived from an EMBL/GenBank/DDBJ whole genome shotgun (WGS) entry which is preliminary data.</text>
</comment>
<accession>A0AAP0GES2</accession>
<dbReference type="EMBL" id="JBBWWQ010000001">
    <property type="protein sequence ID" value="KAK8956520.1"/>
    <property type="molecule type" value="Genomic_DNA"/>
</dbReference>
<dbReference type="InterPro" id="IPR044730">
    <property type="entry name" value="RNase_H-like_dom_plant"/>
</dbReference>
<dbReference type="SUPFAM" id="SSF53098">
    <property type="entry name" value="Ribonuclease H-like"/>
    <property type="match status" value="1"/>
</dbReference>
<proteinExistence type="predicted"/>
<evidence type="ECO:0000259" key="2">
    <source>
        <dbReference type="Pfam" id="PF13456"/>
    </source>
</evidence>
<dbReference type="Gene3D" id="3.30.420.10">
    <property type="entry name" value="Ribonuclease H-like superfamily/Ribonuclease H"/>
    <property type="match status" value="1"/>
</dbReference>
<dbReference type="CDD" id="cd06222">
    <property type="entry name" value="RNase_H_like"/>
    <property type="match status" value="1"/>
</dbReference>
<organism evidence="3 4">
    <name type="scientific">Platanthera zijinensis</name>
    <dbReference type="NCBI Taxonomy" id="2320716"/>
    <lineage>
        <taxon>Eukaryota</taxon>
        <taxon>Viridiplantae</taxon>
        <taxon>Streptophyta</taxon>
        <taxon>Embryophyta</taxon>
        <taxon>Tracheophyta</taxon>
        <taxon>Spermatophyta</taxon>
        <taxon>Magnoliopsida</taxon>
        <taxon>Liliopsida</taxon>
        <taxon>Asparagales</taxon>
        <taxon>Orchidaceae</taxon>
        <taxon>Orchidoideae</taxon>
        <taxon>Orchideae</taxon>
        <taxon>Orchidinae</taxon>
        <taxon>Platanthera</taxon>
    </lineage>
</organism>
<reference evidence="3 4" key="1">
    <citation type="journal article" date="2022" name="Nat. Plants">
        <title>Genomes of leafy and leafless Platanthera orchids illuminate the evolution of mycoheterotrophy.</title>
        <authorList>
            <person name="Li M.H."/>
            <person name="Liu K.W."/>
            <person name="Li Z."/>
            <person name="Lu H.C."/>
            <person name="Ye Q.L."/>
            <person name="Zhang D."/>
            <person name="Wang J.Y."/>
            <person name="Li Y.F."/>
            <person name="Zhong Z.M."/>
            <person name="Liu X."/>
            <person name="Yu X."/>
            <person name="Liu D.K."/>
            <person name="Tu X.D."/>
            <person name="Liu B."/>
            <person name="Hao Y."/>
            <person name="Liao X.Y."/>
            <person name="Jiang Y.T."/>
            <person name="Sun W.H."/>
            <person name="Chen J."/>
            <person name="Chen Y.Q."/>
            <person name="Ai Y."/>
            <person name="Zhai J.W."/>
            <person name="Wu S.S."/>
            <person name="Zhou Z."/>
            <person name="Hsiao Y.Y."/>
            <person name="Wu W.L."/>
            <person name="Chen Y.Y."/>
            <person name="Lin Y.F."/>
            <person name="Hsu J.L."/>
            <person name="Li C.Y."/>
            <person name="Wang Z.W."/>
            <person name="Zhao X."/>
            <person name="Zhong W.Y."/>
            <person name="Ma X.K."/>
            <person name="Ma L."/>
            <person name="Huang J."/>
            <person name="Chen G.Z."/>
            <person name="Huang M.Z."/>
            <person name="Huang L."/>
            <person name="Peng D.H."/>
            <person name="Luo Y.B."/>
            <person name="Zou S.Q."/>
            <person name="Chen S.P."/>
            <person name="Lan S."/>
            <person name="Tsai W.C."/>
            <person name="Van de Peer Y."/>
            <person name="Liu Z.J."/>
        </authorList>
    </citation>
    <scope>NUCLEOTIDE SEQUENCE [LARGE SCALE GENOMIC DNA]</scope>
    <source>
        <strain evidence="3">Lor287</strain>
    </source>
</reference>
<dbReference type="PANTHER" id="PTHR47723">
    <property type="entry name" value="OS05G0353850 PROTEIN"/>
    <property type="match status" value="1"/>
</dbReference>
<sequence>MALQRWGLTLPLVSSWTALMDGLSNSACSSTFTLLGFAVYHCWQTRNARIHLQEYATPTIIVMRVLESASRSATFPTQANWDTTRPSRPSSTLWCPPPPGWLKINIDGALLPSRQAGVGIVARDSSGTVLFAAGRSLLQWDPGRTEMAALAAIRDYLTVDCFDASGVIIEGDCLNLIKYCQRCFDSRLWDAHFPDADVLSFLFELPRVLLRHVPRAANRVADFCSHHAISCTFQWTCLEDFPPVLSEVVQRDRENILNF</sequence>
<dbReference type="Proteomes" id="UP001418222">
    <property type="component" value="Unassembled WGS sequence"/>
</dbReference>
<dbReference type="Pfam" id="PF13456">
    <property type="entry name" value="RVT_3"/>
    <property type="match status" value="1"/>
</dbReference>
<feature type="chain" id="PRO_5042977393" description="RNase H type-1 domain-containing protein" evidence="1">
    <location>
        <begin position="23"/>
        <end position="259"/>
    </location>
</feature>
<evidence type="ECO:0000313" key="4">
    <source>
        <dbReference type="Proteomes" id="UP001418222"/>
    </source>
</evidence>
<dbReference type="InterPro" id="IPR036397">
    <property type="entry name" value="RNaseH_sf"/>
</dbReference>
<dbReference type="GO" id="GO:0003676">
    <property type="term" value="F:nucleic acid binding"/>
    <property type="evidence" value="ECO:0007669"/>
    <property type="project" value="InterPro"/>
</dbReference>
<evidence type="ECO:0000313" key="3">
    <source>
        <dbReference type="EMBL" id="KAK8956520.1"/>
    </source>
</evidence>
<dbReference type="AlphaFoldDB" id="A0AAP0GES2"/>
<gene>
    <name evidence="3" type="ORF">KSP39_PZI000038</name>
</gene>